<dbReference type="NCBIfam" id="TIGR01733">
    <property type="entry name" value="AA-adenyl-dom"/>
    <property type="match status" value="1"/>
</dbReference>
<comment type="cofactor">
    <cofactor evidence="1">
        <name>pantetheine 4'-phosphate</name>
        <dbReference type="ChEBI" id="CHEBI:47942"/>
    </cofactor>
</comment>
<keyword evidence="2" id="KW-0596">Phosphopantetheine</keyword>
<proteinExistence type="predicted"/>
<gene>
    <name evidence="8" type="ORF">ACKI18_13165</name>
</gene>
<feature type="compositionally biased region" description="Polar residues" evidence="6">
    <location>
        <begin position="596"/>
        <end position="605"/>
    </location>
</feature>
<name>A0ABW9HNK1_9ACTN</name>
<dbReference type="InterPro" id="IPR023213">
    <property type="entry name" value="CAT-like_dom_sf"/>
</dbReference>
<feature type="region of interest" description="Disordered" evidence="6">
    <location>
        <begin position="582"/>
        <end position="644"/>
    </location>
</feature>
<dbReference type="InterPro" id="IPR020845">
    <property type="entry name" value="AMP-binding_CS"/>
</dbReference>
<organism evidence="8 9">
    <name type="scientific">Streptomyces niveiscabiei</name>
    <dbReference type="NCBI Taxonomy" id="164115"/>
    <lineage>
        <taxon>Bacteria</taxon>
        <taxon>Bacillati</taxon>
        <taxon>Actinomycetota</taxon>
        <taxon>Actinomycetes</taxon>
        <taxon>Kitasatosporales</taxon>
        <taxon>Streptomycetaceae</taxon>
        <taxon>Streptomyces</taxon>
    </lineage>
</organism>
<dbReference type="Pfam" id="PF00501">
    <property type="entry name" value="AMP-binding"/>
    <property type="match status" value="1"/>
</dbReference>
<evidence type="ECO:0000256" key="3">
    <source>
        <dbReference type="ARBA" id="ARBA00022553"/>
    </source>
</evidence>
<feature type="region of interest" description="Disordered" evidence="6">
    <location>
        <begin position="2071"/>
        <end position="2093"/>
    </location>
</feature>
<keyword evidence="5" id="KW-0045">Antibiotic biosynthesis</keyword>
<dbReference type="Proteomes" id="UP001631957">
    <property type="component" value="Unassembled WGS sequence"/>
</dbReference>
<dbReference type="Gene3D" id="3.30.559.30">
    <property type="entry name" value="Nonribosomal peptide synthetase, condensation domain"/>
    <property type="match status" value="3"/>
</dbReference>
<dbReference type="InterPro" id="IPR020806">
    <property type="entry name" value="PKS_PP-bd"/>
</dbReference>
<dbReference type="Pfam" id="PF00550">
    <property type="entry name" value="PP-binding"/>
    <property type="match status" value="2"/>
</dbReference>
<reference evidence="8 9" key="1">
    <citation type="submission" date="2024-12" db="EMBL/GenBank/DDBJ databases">
        <title>Forecasting of Potato common scab and diversities of Pathogenic streptomyces spp. in china.</title>
        <authorList>
            <person name="Handique U."/>
            <person name="Wu J."/>
        </authorList>
    </citation>
    <scope>NUCLEOTIDE SEQUENCE [LARGE SCALE GENOMIC DNA]</scope>
    <source>
        <strain evidence="8 9">ZRIMU1530</strain>
    </source>
</reference>
<protein>
    <submittedName>
        <fullName evidence="8">Amino acid adenylation domain-containing protein</fullName>
    </submittedName>
</protein>
<dbReference type="Pfam" id="PF00668">
    <property type="entry name" value="Condensation"/>
    <property type="match status" value="3"/>
</dbReference>
<evidence type="ECO:0000313" key="9">
    <source>
        <dbReference type="Proteomes" id="UP001631957"/>
    </source>
</evidence>
<dbReference type="InterPro" id="IPR036736">
    <property type="entry name" value="ACP-like_sf"/>
</dbReference>
<dbReference type="InterPro" id="IPR045851">
    <property type="entry name" value="AMP-bd_C_sf"/>
</dbReference>
<evidence type="ECO:0000259" key="7">
    <source>
        <dbReference type="PROSITE" id="PS50075"/>
    </source>
</evidence>
<feature type="domain" description="Carrier" evidence="7">
    <location>
        <begin position="1013"/>
        <end position="1090"/>
    </location>
</feature>
<dbReference type="RefSeq" id="WP_409121328.1">
    <property type="nucleotide sequence ID" value="NZ_JBJVNI010000006.1"/>
</dbReference>
<dbReference type="CDD" id="cd19540">
    <property type="entry name" value="LCL_NRPS-like"/>
    <property type="match status" value="1"/>
</dbReference>
<dbReference type="PROSITE" id="PS00012">
    <property type="entry name" value="PHOSPHOPANTETHEINE"/>
    <property type="match status" value="2"/>
</dbReference>
<evidence type="ECO:0000256" key="4">
    <source>
        <dbReference type="ARBA" id="ARBA00022737"/>
    </source>
</evidence>
<dbReference type="SMART" id="SM00823">
    <property type="entry name" value="PKS_PP"/>
    <property type="match status" value="2"/>
</dbReference>
<dbReference type="PROSITE" id="PS50075">
    <property type="entry name" value="CARRIER"/>
    <property type="match status" value="2"/>
</dbReference>
<dbReference type="Gene3D" id="1.10.1200.10">
    <property type="entry name" value="ACP-like"/>
    <property type="match status" value="2"/>
</dbReference>
<dbReference type="SUPFAM" id="SSF52777">
    <property type="entry name" value="CoA-dependent acyltransferases"/>
    <property type="match status" value="6"/>
</dbReference>
<dbReference type="Gene3D" id="3.30.300.30">
    <property type="match status" value="1"/>
</dbReference>
<dbReference type="Pfam" id="PF13193">
    <property type="entry name" value="AMP-binding_C"/>
    <property type="match status" value="1"/>
</dbReference>
<dbReference type="InterPro" id="IPR009081">
    <property type="entry name" value="PP-bd_ACP"/>
</dbReference>
<sequence>MTRSGIADVLPLSPLQEGLLFHALYDDEGSPDVYAAQQVLELTGKVDPAAVRAAGQALLDRHPNLRACFRRREAGAPVQIVPTDVELPWAEADLSSHGDSERDAAWQRLLDEERARRFDLSRPPLLRYLLVRLGPELHRLIITNHHILLDGWSKQLLTREFAALYAGEHPTALAPVPPYRDYVAWLARQDRPAAEQAWHDELFDLDEPTHLAPGAPTAPVLPHELIVELPEDLTNQAERTARSLGVTLNTLVQGAWGVLLGRLTGRSEAVFGQTVSVRPPELRNVASMVGFCINTVPLRVRWDEHATVADLLTGLQSRQTGLLPHQYLGLAHIRRVADVGDLFDTLLAFENHPGAQSDSPVRQLTGRDATHYPLTLAVLPARRLALRLSYRPDAYDEPGARRLLDRFTVVLAALAGDVSRRVGEIEALLPGERERLLPPTPAALEPPDATLPELFAQQAARTPDATAVVYNDTRLTYSALDHHSNRLATLLTAHGAGPERLVALALPRSAELVVAVLAVLKTGAGYVPMDPAYPAERLAFMLADSRPVLVLAGDGVEVPAGCEVPVVRVGAVDEWPVDEWLSQSSSEGGAGVEQWLSHSSTTPTADPTRVAEWPSHSPASAPPVDQWLNHSTTPPPATPPQAAQWLSHPSTTAYVIYTSGSTGRPKGVAIPHSNVVRLLSATRRWFDFGPGDVWTLFHSYAFDFSVWELWGALLHGGTLVVVPFEVSRDSGEFLRLLVRERVTVVNQTPSAFGELLRADAASPELRGRLALRYVVFGGEALDPGAVVEWFGRYPQDAPMLVNMYGITETTVHVTGLPLTEEVVGDGRGRIGEVIPDLRAYVLDAGLRVVPPGVAGELYVAGAGLARGYVGRAGLTAGRFVADPIGGPGERMYRTGDLARWSVNGELEYVGRADDQVKVRGFRIELGEVEAAFARQGGVEKAVVVVRDGRLVAYAVGQGLDAEELRRHAARTLPEHMVPAAVVPLERLPLTTNGKVDRAALPQPVTADGHTGRAPRTPQEEILCGVFAELLGVAVHQVGVDDGFFDLGGDSLLAMRLTDRVRGAFGTALPVRAVFEAPTPAALADRLRAEEARTEGRPQLAVYERGYAPIPLSYAQQRLWFLSRLDAGNGTYTVPWALRLSGPLDREALRAALGDLVARHESLRTLYPDFQGTPYQRIVDARDLDLAIVPTTAGELAARLTEAARERFDLAAELPLRATLFELDAETHVLSLVAHHIAVDGWSMAPLMRDLETAYAARVADTEPGFPELPFQYADFAQWQRETLGDASDAESLMGRDIAFWRDALAGVPAELPLPLDRPRPDEPTGRGDRAGFTIDADLHAGLTRLAAESKATLFMVVQAGLAALLTRFGSGTDVTIGTPVAGRPDSRLDELVGFFVNSLALRTDTSGNPTFRELVCRIREFDLAAYAHQDVPFDVLVDTLGTRRTLAHHPLFQVVLAFTGHGEQTSLRLPGIEAGREIVETGAARFDLSLYLSERREQDGTPAGIDGIAEYSTDLFDAETGERLARAFVRLLGAVVADSGVRIGDVDLHGDDVRPVRQVRQEPAPVAPETGAAPSGSPTERVLAGLYSELLKLDEVPLDEDFFALGGDSIAAIRLVSRAAEAGVVITAREVFKHQTVRELAAVARGPVTVRADDGTGLVPLTPIMRWLLERGGPVGRFSQSVLLTVPAEAQLPDLTGALQALLDHHDMLRAEFVAEGLVVPQAGAVNAADRIIRCDVSGIDDFRSVVAEESERAVALLDPAGGTMLRAVWFDAGPGRDGRLLIVVHHLVVDGVSWRVILPDLKSAWEAVRAGRTAQLPVVGTSFKRWAELLRTQAAARGDEVELWRGAAGTPLGARPVDPDQDTAATTRAVRVELGAEATGRLIGGGGVQDVLLAGLASAVGARYGCPEVVVDVEGHGREEVVPGVELSRTVGWFTSLYPVRISTSGERTRELPDNGLGYGLLRYLNPDTADELAKVPTPSIGFNYLGRFTTPGTESWTFAPESSSLAKGTDPELAVAHALEINAVVRDSDEGSGPVLVADWSWPEGVLTEAEVRALAETWRTEVTSAVARTTTEQHRPDAQALTPFSDDLPFSDDELAELADGLDD</sequence>
<dbReference type="InterPro" id="IPR006162">
    <property type="entry name" value="Ppantetheine_attach_site"/>
</dbReference>
<keyword evidence="4" id="KW-0677">Repeat</keyword>
<dbReference type="PANTHER" id="PTHR45527">
    <property type="entry name" value="NONRIBOSOMAL PEPTIDE SYNTHETASE"/>
    <property type="match status" value="1"/>
</dbReference>
<dbReference type="Gene3D" id="3.40.50.980">
    <property type="match status" value="2"/>
</dbReference>
<dbReference type="CDD" id="cd17643">
    <property type="entry name" value="A_NRPS_Cytc1-like"/>
    <property type="match status" value="1"/>
</dbReference>
<dbReference type="PANTHER" id="PTHR45527:SF14">
    <property type="entry name" value="PLIPASTATIN SYNTHASE SUBUNIT B"/>
    <property type="match status" value="1"/>
</dbReference>
<dbReference type="EMBL" id="JBJVNI010000006">
    <property type="protein sequence ID" value="MFM9609652.1"/>
    <property type="molecule type" value="Genomic_DNA"/>
</dbReference>
<dbReference type="Gene3D" id="3.30.559.10">
    <property type="entry name" value="Chloramphenicol acetyltransferase-like domain"/>
    <property type="match status" value="3"/>
</dbReference>
<evidence type="ECO:0000256" key="5">
    <source>
        <dbReference type="ARBA" id="ARBA00023194"/>
    </source>
</evidence>
<dbReference type="InterPro" id="IPR042099">
    <property type="entry name" value="ANL_N_sf"/>
</dbReference>
<dbReference type="InterPro" id="IPR000873">
    <property type="entry name" value="AMP-dep_synth/lig_dom"/>
</dbReference>
<feature type="region of interest" description="Disordered" evidence="6">
    <location>
        <begin position="1559"/>
        <end position="1579"/>
    </location>
</feature>
<dbReference type="SUPFAM" id="SSF47336">
    <property type="entry name" value="ACP-like"/>
    <property type="match status" value="2"/>
</dbReference>
<dbReference type="SUPFAM" id="SSF56801">
    <property type="entry name" value="Acetyl-CoA synthetase-like"/>
    <property type="match status" value="1"/>
</dbReference>
<evidence type="ECO:0000256" key="1">
    <source>
        <dbReference type="ARBA" id="ARBA00001957"/>
    </source>
</evidence>
<dbReference type="NCBIfam" id="TIGR01720">
    <property type="entry name" value="NRPS-para261"/>
    <property type="match status" value="1"/>
</dbReference>
<dbReference type="CDD" id="cd19543">
    <property type="entry name" value="DCL_NRPS"/>
    <property type="match status" value="1"/>
</dbReference>
<dbReference type="InterPro" id="IPR010071">
    <property type="entry name" value="AA_adenyl_dom"/>
</dbReference>
<evidence type="ECO:0000313" key="8">
    <source>
        <dbReference type="EMBL" id="MFM9609652.1"/>
    </source>
</evidence>
<keyword evidence="9" id="KW-1185">Reference proteome</keyword>
<keyword evidence="3" id="KW-0597">Phosphoprotein</keyword>
<feature type="domain" description="Carrier" evidence="7">
    <location>
        <begin position="1574"/>
        <end position="1648"/>
    </location>
</feature>
<dbReference type="PROSITE" id="PS00455">
    <property type="entry name" value="AMP_BINDING"/>
    <property type="match status" value="1"/>
</dbReference>
<comment type="caution">
    <text evidence="8">The sequence shown here is derived from an EMBL/GenBank/DDBJ whole genome shotgun (WGS) entry which is preliminary data.</text>
</comment>
<dbReference type="InterPro" id="IPR010060">
    <property type="entry name" value="NRPS_synth"/>
</dbReference>
<dbReference type="Gene3D" id="3.40.50.12780">
    <property type="entry name" value="N-terminal domain of ligase-like"/>
    <property type="match status" value="1"/>
</dbReference>
<evidence type="ECO:0000256" key="6">
    <source>
        <dbReference type="SAM" id="MobiDB-lite"/>
    </source>
</evidence>
<dbReference type="InterPro" id="IPR001242">
    <property type="entry name" value="Condensation_dom"/>
</dbReference>
<accession>A0ABW9HNK1</accession>
<dbReference type="SMART" id="SM01294">
    <property type="entry name" value="PKS_PP_betabranch"/>
    <property type="match status" value="1"/>
</dbReference>
<evidence type="ECO:0000256" key="2">
    <source>
        <dbReference type="ARBA" id="ARBA00022450"/>
    </source>
</evidence>
<dbReference type="InterPro" id="IPR025110">
    <property type="entry name" value="AMP-bd_C"/>
</dbReference>